<keyword evidence="3" id="KW-1185">Reference proteome</keyword>
<evidence type="ECO:0000259" key="1">
    <source>
        <dbReference type="Pfam" id="PF00144"/>
    </source>
</evidence>
<reference evidence="2 3" key="1">
    <citation type="submission" date="2015-03" db="EMBL/GenBank/DDBJ databases">
        <title>Complete genome sequence of Muricauda lutaonensis CC-HSB-11T, isolated from a coastal hot spring.</title>
        <authorList>
            <person name="Kim K.M."/>
        </authorList>
    </citation>
    <scope>NUCLEOTIDE SEQUENCE [LARGE SCALE GENOMIC DNA]</scope>
    <source>
        <strain evidence="2 3">CC-HSB-11</strain>
    </source>
</reference>
<evidence type="ECO:0000313" key="2">
    <source>
        <dbReference type="EMBL" id="AKA34290.1"/>
    </source>
</evidence>
<feature type="domain" description="Beta-lactamase-related" evidence="1">
    <location>
        <begin position="14"/>
        <end position="332"/>
    </location>
</feature>
<dbReference type="RefSeq" id="WP_045801070.1">
    <property type="nucleotide sequence ID" value="NZ_CP011071.1"/>
</dbReference>
<dbReference type="OrthoDB" id="9793489at2"/>
<dbReference type="KEGG" id="mlt:VC82_621"/>
<dbReference type="EMBL" id="CP011071">
    <property type="protein sequence ID" value="AKA34290.1"/>
    <property type="molecule type" value="Genomic_DNA"/>
</dbReference>
<accession>A0A0D5YPQ1</accession>
<dbReference type="InterPro" id="IPR050491">
    <property type="entry name" value="AmpC-like"/>
</dbReference>
<dbReference type="InterPro" id="IPR012338">
    <property type="entry name" value="Beta-lactam/transpept-like"/>
</dbReference>
<dbReference type="SUPFAM" id="SSF56601">
    <property type="entry name" value="beta-lactamase/transpeptidase-like"/>
    <property type="match status" value="1"/>
</dbReference>
<dbReference type="AlphaFoldDB" id="A0A0D5YPQ1"/>
<dbReference type="Proteomes" id="UP000032726">
    <property type="component" value="Chromosome"/>
</dbReference>
<name>A0A0D5YPQ1_9FLAO</name>
<dbReference type="PANTHER" id="PTHR46825">
    <property type="entry name" value="D-ALANYL-D-ALANINE-CARBOXYPEPTIDASE/ENDOPEPTIDASE AMPH"/>
    <property type="match status" value="1"/>
</dbReference>
<sequence length="347" mass="39781">MKDKLTQTELNRIVHRAARKRNIYGAVFYVSTENKGIDIISASRNFETTGNYYIASINKLFVSAIILSLYFNKKLDLKDKILRYLPDKFIHRLHYLNGHDHSKELTVLHLISHTSGLPCYLADKQPDGIRAIKNLEAGIDQRWDTKKVIEVVKTMKPHFPPGKKGKAKYADTNHQILGQIIENITGEPIRSVLTQHFKKLDLTNTYVCDKSVESEYVPIRYESRILDIPAFLSSTGTDIISNAEDQMIFLKAFFNGHFFPKNRIGELKKWNNIFFPFKYGIGLQKFYMPRIFNPFHPLPEIIGHCGSTGSIAFHIPELKAYVTGTVNQQAAPQVAFRTLIKIVNKLR</sequence>
<evidence type="ECO:0000313" key="3">
    <source>
        <dbReference type="Proteomes" id="UP000032726"/>
    </source>
</evidence>
<dbReference type="Gene3D" id="3.40.710.10">
    <property type="entry name" value="DD-peptidase/beta-lactamase superfamily"/>
    <property type="match status" value="1"/>
</dbReference>
<dbReference type="HOGENOM" id="CLU_020027_2_2_10"/>
<dbReference type="PANTHER" id="PTHR46825:SF7">
    <property type="entry name" value="D-ALANYL-D-ALANINE CARBOXYPEPTIDASE"/>
    <property type="match status" value="1"/>
</dbReference>
<proteinExistence type="predicted"/>
<dbReference type="InterPro" id="IPR001466">
    <property type="entry name" value="Beta-lactam-related"/>
</dbReference>
<protein>
    <submittedName>
        <fullName evidence="2">Alkaline D-peptidase</fullName>
    </submittedName>
</protein>
<gene>
    <name evidence="2" type="ORF">VC82_621</name>
</gene>
<dbReference type="STRING" id="516051.VC82_621"/>
<dbReference type="Pfam" id="PF00144">
    <property type="entry name" value="Beta-lactamase"/>
    <property type="match status" value="1"/>
</dbReference>
<organism evidence="2 3">
    <name type="scientific">Flagellimonas lutaonensis</name>
    <dbReference type="NCBI Taxonomy" id="516051"/>
    <lineage>
        <taxon>Bacteria</taxon>
        <taxon>Pseudomonadati</taxon>
        <taxon>Bacteroidota</taxon>
        <taxon>Flavobacteriia</taxon>
        <taxon>Flavobacteriales</taxon>
        <taxon>Flavobacteriaceae</taxon>
        <taxon>Flagellimonas</taxon>
    </lineage>
</organism>